<dbReference type="InterPro" id="IPR024934">
    <property type="entry name" value="Rubredoxin-like_dom"/>
</dbReference>
<accession>A0A9C7PT30</accession>
<dbReference type="GO" id="GO:0009055">
    <property type="term" value="F:electron transfer activity"/>
    <property type="evidence" value="ECO:0007669"/>
    <property type="project" value="TreeGrafter"/>
</dbReference>
<evidence type="ECO:0000256" key="2">
    <source>
        <dbReference type="ARBA" id="ARBA00022723"/>
    </source>
</evidence>
<keyword evidence="1" id="KW-0813">Transport</keyword>
<keyword evidence="3" id="KW-0249">Electron transport</keyword>
<evidence type="ECO:0000313" key="9">
    <source>
        <dbReference type="Proteomes" id="UP001061958"/>
    </source>
</evidence>
<dbReference type="PANTHER" id="PTHR47627:SF1">
    <property type="entry name" value="RUBREDOXIN-1-RELATED"/>
    <property type="match status" value="1"/>
</dbReference>
<dbReference type="GO" id="GO:0005506">
    <property type="term" value="F:iron ion binding"/>
    <property type="evidence" value="ECO:0007669"/>
    <property type="project" value="InterPro"/>
</dbReference>
<evidence type="ECO:0000259" key="7">
    <source>
        <dbReference type="PROSITE" id="PS50903"/>
    </source>
</evidence>
<keyword evidence="5" id="KW-0175">Coiled coil</keyword>
<protein>
    <recommendedName>
        <fullName evidence="7">Rubredoxin-like domain-containing protein</fullName>
    </recommendedName>
</protein>
<dbReference type="PRINTS" id="PR00163">
    <property type="entry name" value="RUBREDOXIN"/>
</dbReference>
<dbReference type="AlphaFoldDB" id="A0A9C7PT30"/>
<feature type="domain" description="Rubredoxin-like" evidence="7">
    <location>
        <begin position="111"/>
        <end position="162"/>
    </location>
</feature>
<dbReference type="Pfam" id="PF00301">
    <property type="entry name" value="Rubredoxin"/>
    <property type="match status" value="1"/>
</dbReference>
<feature type="coiled-coil region" evidence="5">
    <location>
        <begin position="76"/>
        <end position="110"/>
    </location>
</feature>
<dbReference type="CDD" id="cd00730">
    <property type="entry name" value="rubredoxin"/>
    <property type="match status" value="1"/>
</dbReference>
<sequence length="209" mass="23550">MILFVVSHNCSFAGRVLCQRHSKTKEYVVNSLKLSVLGKLSFSKRHLLLRLHQFSEPAKVRRRCIFPGTRYLNVACKDEQRLSESEEERLARKREEVERLRAAEKFIRKDEGKFGCPVCEYVYEPDKGDALAGIKPGTSFDNLPETFRCPVCRSSKDTFIPKQTVIAGFATNQSYGFGSNALTPGQKNALIFGGLFLLFVLLMAGYGLS</sequence>
<keyword evidence="4" id="KW-0408">Iron</keyword>
<name>A0A9C7PT30_9RHOD</name>
<evidence type="ECO:0000256" key="6">
    <source>
        <dbReference type="SAM" id="Phobius"/>
    </source>
</evidence>
<dbReference type="InterPro" id="IPR024935">
    <property type="entry name" value="Rubredoxin_dom"/>
</dbReference>
<keyword evidence="6" id="KW-1133">Transmembrane helix</keyword>
<keyword evidence="6" id="KW-0472">Membrane</keyword>
<reference evidence="8" key="2">
    <citation type="submission" date="2022-01" db="EMBL/GenBank/DDBJ databases">
        <authorList>
            <person name="Hirooka S."/>
            <person name="Miyagishima S.Y."/>
        </authorList>
    </citation>
    <scope>NUCLEOTIDE SEQUENCE</scope>
    <source>
        <strain evidence="8">NBRC 102759</strain>
    </source>
</reference>
<keyword evidence="2" id="KW-0479">Metal-binding</keyword>
<dbReference type="OrthoDB" id="6379857at2759"/>
<dbReference type="SUPFAM" id="SSF57802">
    <property type="entry name" value="Rubredoxin-like"/>
    <property type="match status" value="1"/>
</dbReference>
<dbReference type="PROSITE" id="PS50903">
    <property type="entry name" value="RUBREDOXIN_LIKE"/>
    <property type="match status" value="1"/>
</dbReference>
<comment type="caution">
    <text evidence="8">The sequence shown here is derived from an EMBL/GenBank/DDBJ whole genome shotgun (WGS) entry which is preliminary data.</text>
</comment>
<feature type="transmembrane region" description="Helical" evidence="6">
    <location>
        <begin position="189"/>
        <end position="208"/>
    </location>
</feature>
<dbReference type="PANTHER" id="PTHR47627">
    <property type="entry name" value="RUBREDOXIN"/>
    <property type="match status" value="1"/>
</dbReference>
<keyword evidence="9" id="KW-1185">Reference proteome</keyword>
<organism evidence="8 9">
    <name type="scientific">Galdieria partita</name>
    <dbReference type="NCBI Taxonomy" id="83374"/>
    <lineage>
        <taxon>Eukaryota</taxon>
        <taxon>Rhodophyta</taxon>
        <taxon>Bangiophyceae</taxon>
        <taxon>Galdieriales</taxon>
        <taxon>Galdieriaceae</taxon>
        <taxon>Galdieria</taxon>
    </lineage>
</organism>
<gene>
    <name evidence="8" type="ORF">GpartN1_g1122.t1</name>
</gene>
<evidence type="ECO:0000256" key="3">
    <source>
        <dbReference type="ARBA" id="ARBA00022982"/>
    </source>
</evidence>
<evidence type="ECO:0000256" key="4">
    <source>
        <dbReference type="ARBA" id="ARBA00023004"/>
    </source>
</evidence>
<evidence type="ECO:0000256" key="1">
    <source>
        <dbReference type="ARBA" id="ARBA00022448"/>
    </source>
</evidence>
<dbReference type="GO" id="GO:0043448">
    <property type="term" value="P:alkane catabolic process"/>
    <property type="evidence" value="ECO:0007669"/>
    <property type="project" value="TreeGrafter"/>
</dbReference>
<dbReference type="InterPro" id="IPR050526">
    <property type="entry name" value="Rubredoxin_ET"/>
</dbReference>
<proteinExistence type="predicted"/>
<dbReference type="Proteomes" id="UP001061958">
    <property type="component" value="Unassembled WGS sequence"/>
</dbReference>
<dbReference type="Gene3D" id="2.20.28.10">
    <property type="match status" value="1"/>
</dbReference>
<reference evidence="8" key="1">
    <citation type="journal article" date="2022" name="Proc. Natl. Acad. Sci. U.S.A.">
        <title>Life cycle and functional genomics of the unicellular red alga Galdieria for elucidating algal and plant evolution and industrial use.</title>
        <authorList>
            <person name="Hirooka S."/>
            <person name="Itabashi T."/>
            <person name="Ichinose T.M."/>
            <person name="Onuma R."/>
            <person name="Fujiwara T."/>
            <person name="Yamashita S."/>
            <person name="Jong L.W."/>
            <person name="Tomita R."/>
            <person name="Iwane A.H."/>
            <person name="Miyagishima S.Y."/>
        </authorList>
    </citation>
    <scope>NUCLEOTIDE SEQUENCE</scope>
    <source>
        <strain evidence="8">NBRC 102759</strain>
    </source>
</reference>
<dbReference type="EMBL" id="BQMJ01000008">
    <property type="protein sequence ID" value="GJQ09331.1"/>
    <property type="molecule type" value="Genomic_DNA"/>
</dbReference>
<evidence type="ECO:0000313" key="8">
    <source>
        <dbReference type="EMBL" id="GJQ09331.1"/>
    </source>
</evidence>
<keyword evidence="6" id="KW-0812">Transmembrane</keyword>
<evidence type="ECO:0000256" key="5">
    <source>
        <dbReference type="SAM" id="Coils"/>
    </source>
</evidence>